<sequence>MIIKQRRIRKPENFLTEFAEGSNFYVSLPNIEDFHLKLIGIGFGPELAVGTQVLPKPIGAVSRFNAQGGFRVLKDLPKETAYREIWWEWEDWNKNQYADVKYVPYERYQREPIPAPSEELTIIEKDGNKLIVSRKLLKADIQLPAIKHLINLFLELFGECELLTDALIPVYKFEVKRLHWDVLPQGKYPWQRLKSEVMPLIEQVSEQKQKILAHRLEVVASHEPDFVATGKAGFHGYLIFGFSKLGIYVLESMFVGNATYILGENWANISQMTKAEILNGELHLDRLVHREGWTEALRKQFVSKPAAI</sequence>
<evidence type="ECO:0000313" key="1">
    <source>
        <dbReference type="EMBL" id="MFC5409126.1"/>
    </source>
</evidence>
<keyword evidence="2" id="KW-1185">Reference proteome</keyword>
<dbReference type="RefSeq" id="WP_379842765.1">
    <property type="nucleotide sequence ID" value="NZ_JBHSMA010000002.1"/>
</dbReference>
<dbReference type="EMBL" id="JBHSMA010000002">
    <property type="protein sequence ID" value="MFC5409126.1"/>
    <property type="molecule type" value="Genomic_DNA"/>
</dbReference>
<protein>
    <submittedName>
        <fullName evidence="1">Uncharacterized protein</fullName>
    </submittedName>
</protein>
<gene>
    <name evidence="1" type="ORF">ACFPMF_07405</name>
</gene>
<dbReference type="Proteomes" id="UP001596106">
    <property type="component" value="Unassembled WGS sequence"/>
</dbReference>
<evidence type="ECO:0000313" key="2">
    <source>
        <dbReference type="Proteomes" id="UP001596106"/>
    </source>
</evidence>
<reference evidence="2" key="1">
    <citation type="journal article" date="2019" name="Int. J. Syst. Evol. Microbiol.">
        <title>The Global Catalogue of Microorganisms (GCM) 10K type strain sequencing project: providing services to taxonomists for standard genome sequencing and annotation.</title>
        <authorList>
            <consortium name="The Broad Institute Genomics Platform"/>
            <consortium name="The Broad Institute Genome Sequencing Center for Infectious Disease"/>
            <person name="Wu L."/>
            <person name="Ma J."/>
        </authorList>
    </citation>
    <scope>NUCLEOTIDE SEQUENCE [LARGE SCALE GENOMIC DNA]</scope>
    <source>
        <strain evidence="2">CCUG 55250</strain>
    </source>
</reference>
<comment type="caution">
    <text evidence="1">The sequence shown here is derived from an EMBL/GenBank/DDBJ whole genome shotgun (WGS) entry which is preliminary data.</text>
</comment>
<accession>A0ABW0I9V5</accession>
<proteinExistence type="predicted"/>
<name>A0ABW0I9V5_9BACT</name>
<organism evidence="1 2">
    <name type="scientific">Larkinella bovis</name>
    <dbReference type="NCBI Taxonomy" id="683041"/>
    <lineage>
        <taxon>Bacteria</taxon>
        <taxon>Pseudomonadati</taxon>
        <taxon>Bacteroidota</taxon>
        <taxon>Cytophagia</taxon>
        <taxon>Cytophagales</taxon>
        <taxon>Spirosomataceae</taxon>
        <taxon>Larkinella</taxon>
    </lineage>
</organism>